<evidence type="ECO:0008006" key="5">
    <source>
        <dbReference type="Google" id="ProtNLM"/>
    </source>
</evidence>
<reference evidence="4" key="1">
    <citation type="submission" date="2019-03" db="EMBL/GenBank/DDBJ databases">
        <title>Single cell metagenomics reveals metabolic interactions within the superorganism composed of flagellate Streblomastix strix and complex community of Bacteroidetes bacteria on its surface.</title>
        <authorList>
            <person name="Treitli S.C."/>
            <person name="Kolisko M."/>
            <person name="Husnik F."/>
            <person name="Keeling P."/>
            <person name="Hampl V."/>
        </authorList>
    </citation>
    <scope>NUCLEOTIDE SEQUENCE</scope>
    <source>
        <strain evidence="4">STM</strain>
    </source>
</reference>
<dbReference type="InterPro" id="IPR011089">
    <property type="entry name" value="GmrSD_C"/>
</dbReference>
<feature type="domain" description="GmrSD restriction endonucleases N-terminal" evidence="1">
    <location>
        <begin position="10"/>
        <end position="220"/>
    </location>
</feature>
<dbReference type="InterPro" id="IPR004919">
    <property type="entry name" value="GmrSD_N"/>
</dbReference>
<dbReference type="PANTHER" id="PTHR35149">
    <property type="entry name" value="SLL5132 PROTEIN"/>
    <property type="match status" value="1"/>
</dbReference>
<dbReference type="AlphaFoldDB" id="A0A5J4QQE1"/>
<dbReference type="InterPro" id="IPR043714">
    <property type="entry name" value="DUF5655"/>
</dbReference>
<name>A0A5J4QQE1_9ZZZZ</name>
<comment type="caution">
    <text evidence="4">The sequence shown here is derived from an EMBL/GenBank/DDBJ whole genome shotgun (WGS) entry which is preliminary data.</text>
</comment>
<dbReference type="Pfam" id="PF03235">
    <property type="entry name" value="GmrSD_N"/>
    <property type="match status" value="1"/>
</dbReference>
<feature type="domain" description="GmrSD restriction endonucleases C-terminal" evidence="2">
    <location>
        <begin position="411"/>
        <end position="545"/>
    </location>
</feature>
<protein>
    <recommendedName>
        <fullName evidence="5">DUF262 domain-containing protein</fullName>
    </recommendedName>
</protein>
<dbReference type="Pfam" id="PF07510">
    <property type="entry name" value="GmrSD_C"/>
    <property type="match status" value="1"/>
</dbReference>
<evidence type="ECO:0000259" key="2">
    <source>
        <dbReference type="Pfam" id="PF07510"/>
    </source>
</evidence>
<sequence length="689" mass="81480">MKASEANLLSILKAPRQFVIPIYQRTYNWTLKQCRQLFSDILNTSRDSSIHGHFIGSIVYFEESIHTLSDIPQLLVIDGQQRLTTVSLLITALADFIKLNMVDIDTTYTKLQNYYLFNNQEEDELHYKLLLTKKDKETYLNIIKGIEQSEQYSQRLVENYKYFKDEINATNSVDVYNGLLRLFVVNVALEKDKDNPQLIFESMNSTGLDLSQADLIRNYILMKRDIEEQKDLYERYWFPMEQSYGNDYTSFFDKFIRDYLIVKTGSIPKIGFVYEAFKNNVKNIDSIDEITKVVENIYKYSRYYVNMVLHKEPDDVLRDSFKRISQLKVDVSYPYLLPVYNDYHEFIITKNEFDEIICLIENYVFRRLICSIPTNSLNKTFETLYKFIDKSNYMESVKASFLLLDSYKRFPNDVEFENAILLKDIYSLRNKNYLFNKLENYNRKEQINTSNYTIEHIMPQNSKVSQEWIDMLGDNWQKIHEKYLHTLGNLTLTGYNSVLSDRSFTEKKTIEGGFNDSPLYLNEYLRNVNVWNEIAIQNRAKLLANKAKSVWKSPSLTEEELNKYKPTDISESNYTVDSYEYLNSEMLKLYEVLRKRVLNIDSSVKEEFKKLYIAYKVYTNFVDVVPQKSRLRLSLNIPFTEIIDPKILCKDVSNIGRWGNGDVEIGLSRYEELDYVMELIQQAFDKQLD</sequence>
<feature type="domain" description="DUF5655" evidence="3">
    <location>
        <begin position="585"/>
        <end position="685"/>
    </location>
</feature>
<evidence type="ECO:0000259" key="3">
    <source>
        <dbReference type="Pfam" id="PF18899"/>
    </source>
</evidence>
<dbReference type="EMBL" id="SNRY01002943">
    <property type="protein sequence ID" value="KAA6322853.1"/>
    <property type="molecule type" value="Genomic_DNA"/>
</dbReference>
<proteinExistence type="predicted"/>
<accession>A0A5J4QQE1</accession>
<evidence type="ECO:0000313" key="4">
    <source>
        <dbReference type="EMBL" id="KAA6322853.1"/>
    </source>
</evidence>
<organism evidence="4">
    <name type="scientific">termite gut metagenome</name>
    <dbReference type="NCBI Taxonomy" id="433724"/>
    <lineage>
        <taxon>unclassified sequences</taxon>
        <taxon>metagenomes</taxon>
        <taxon>organismal metagenomes</taxon>
    </lineage>
</organism>
<evidence type="ECO:0000259" key="1">
    <source>
        <dbReference type="Pfam" id="PF03235"/>
    </source>
</evidence>
<dbReference type="Pfam" id="PF18899">
    <property type="entry name" value="DUF5655"/>
    <property type="match status" value="1"/>
</dbReference>
<gene>
    <name evidence="4" type="ORF">EZS27_027647</name>
</gene>
<dbReference type="PANTHER" id="PTHR35149:SF2">
    <property type="entry name" value="DUF262 DOMAIN-CONTAINING PROTEIN"/>
    <property type="match status" value="1"/>
</dbReference>